<reference evidence="1" key="1">
    <citation type="submission" date="2021-01" db="EMBL/GenBank/DDBJ databases">
        <title>Whole genome shotgun sequence of Actinoplanes cyaneus NBRC 14990.</title>
        <authorList>
            <person name="Komaki H."/>
            <person name="Tamura T."/>
        </authorList>
    </citation>
    <scope>NUCLEOTIDE SEQUENCE</scope>
    <source>
        <strain evidence="1">NBRC 14990</strain>
    </source>
</reference>
<proteinExistence type="predicted"/>
<accession>A0A919IHU1</accession>
<organism evidence="1 2">
    <name type="scientific">Actinoplanes cyaneus</name>
    <dbReference type="NCBI Taxonomy" id="52696"/>
    <lineage>
        <taxon>Bacteria</taxon>
        <taxon>Bacillati</taxon>
        <taxon>Actinomycetota</taxon>
        <taxon>Actinomycetes</taxon>
        <taxon>Micromonosporales</taxon>
        <taxon>Micromonosporaceae</taxon>
        <taxon>Actinoplanes</taxon>
    </lineage>
</organism>
<keyword evidence="2" id="KW-1185">Reference proteome</keyword>
<name>A0A919IHU1_9ACTN</name>
<dbReference type="AlphaFoldDB" id="A0A919IHU1"/>
<evidence type="ECO:0000313" key="1">
    <source>
        <dbReference type="EMBL" id="GID65401.1"/>
    </source>
</evidence>
<dbReference type="EMBL" id="BOMH01000025">
    <property type="protein sequence ID" value="GID65401.1"/>
    <property type="molecule type" value="Genomic_DNA"/>
</dbReference>
<comment type="caution">
    <text evidence="1">The sequence shown here is derived from an EMBL/GenBank/DDBJ whole genome shotgun (WGS) entry which is preliminary data.</text>
</comment>
<dbReference type="RefSeq" id="WP_203741426.1">
    <property type="nucleotide sequence ID" value="NZ_BOMH01000025.1"/>
</dbReference>
<evidence type="ECO:0000313" key="2">
    <source>
        <dbReference type="Proteomes" id="UP000619479"/>
    </source>
</evidence>
<sequence length="465" mass="49782">MTSNFDLARTPVPRAGRVVCPDSLGRALLAMAVPPVQRRGDVLSRVPLLGRRGELPEPLRPAALAADALEEAVPLDHLDRIDAEAVARWMVGHHPGSTWPAVVLGSPHGAAVQLAAACGAAWLPTTFTVTAPWPGGATGDWAAAMAWGTRLARRIMAANPGVTVRQVHDPVLRGPLCGTTVSLHVSWRSLPEAYRAFLRSRVVPGGASVLVRDLRTWPALSGPPGYSFQIGTPTSGWSPAEHSRDNEAFRRLLRAIGAREWTDPRADLLEHYAETSGEPGLEPQLRQLAGESGSTAHRVLYTDPQALSAAVADLYRSRQAKSHGGSHAVVGTGRMTDPWQVLDAGLVPYWCESSSRAAALAAELWLAGSRPFDRISVLPEPPGTPHEHLASLTHWRSVAAFARRTGLVDRLVAGRYPTLPIAAGHASHFFRHAEANPRRPEPIPVADAVRHLAASTTGPDSMIVS</sequence>
<dbReference type="Proteomes" id="UP000619479">
    <property type="component" value="Unassembled WGS sequence"/>
</dbReference>
<gene>
    <name evidence="1" type="ORF">Acy02nite_32820</name>
</gene>
<protein>
    <submittedName>
        <fullName evidence="1">Uncharacterized protein</fullName>
    </submittedName>
</protein>